<dbReference type="PROSITE" id="PS51257">
    <property type="entry name" value="PROKAR_LIPOPROTEIN"/>
    <property type="match status" value="1"/>
</dbReference>
<name>A0ABP7WR96_9SPHI</name>
<evidence type="ECO:0000256" key="3">
    <source>
        <dbReference type="ARBA" id="ARBA00022801"/>
    </source>
</evidence>
<dbReference type="RefSeq" id="WP_345102980.1">
    <property type="nucleotide sequence ID" value="NZ_BAABCV010000005.1"/>
</dbReference>
<dbReference type="SUPFAM" id="SSF54001">
    <property type="entry name" value="Cysteine proteinases"/>
    <property type="match status" value="1"/>
</dbReference>
<dbReference type="Gene3D" id="3.90.1720.10">
    <property type="entry name" value="endopeptidase domain like (from Nostoc punctiforme)"/>
    <property type="match status" value="1"/>
</dbReference>
<keyword evidence="5" id="KW-0732">Signal</keyword>
<organism evidence="7 8">
    <name type="scientific">Mucilaginibacter panaciglaebae</name>
    <dbReference type="NCBI Taxonomy" id="502331"/>
    <lineage>
        <taxon>Bacteria</taxon>
        <taxon>Pseudomonadati</taxon>
        <taxon>Bacteroidota</taxon>
        <taxon>Sphingobacteriia</taxon>
        <taxon>Sphingobacteriales</taxon>
        <taxon>Sphingobacteriaceae</taxon>
        <taxon>Mucilaginibacter</taxon>
    </lineage>
</organism>
<evidence type="ECO:0000256" key="4">
    <source>
        <dbReference type="ARBA" id="ARBA00022807"/>
    </source>
</evidence>
<dbReference type="InterPro" id="IPR000064">
    <property type="entry name" value="NLP_P60_dom"/>
</dbReference>
<keyword evidence="8" id="KW-1185">Reference proteome</keyword>
<evidence type="ECO:0000259" key="6">
    <source>
        <dbReference type="PROSITE" id="PS51935"/>
    </source>
</evidence>
<dbReference type="InterPro" id="IPR051202">
    <property type="entry name" value="Peptidase_C40"/>
</dbReference>
<dbReference type="EMBL" id="BAABCV010000005">
    <property type="protein sequence ID" value="GAA4094942.1"/>
    <property type="molecule type" value="Genomic_DNA"/>
</dbReference>
<evidence type="ECO:0000313" key="8">
    <source>
        <dbReference type="Proteomes" id="UP001500841"/>
    </source>
</evidence>
<dbReference type="PANTHER" id="PTHR47053:SF1">
    <property type="entry name" value="MUREIN DD-ENDOPEPTIDASE MEPH-RELATED"/>
    <property type="match status" value="1"/>
</dbReference>
<evidence type="ECO:0000256" key="5">
    <source>
        <dbReference type="SAM" id="SignalP"/>
    </source>
</evidence>
<keyword evidence="2" id="KW-0645">Protease</keyword>
<keyword evidence="3" id="KW-0378">Hydrolase</keyword>
<comment type="similarity">
    <text evidence="1">Belongs to the peptidase C40 family.</text>
</comment>
<reference evidence="8" key="1">
    <citation type="journal article" date="2019" name="Int. J. Syst. Evol. Microbiol.">
        <title>The Global Catalogue of Microorganisms (GCM) 10K type strain sequencing project: providing services to taxonomists for standard genome sequencing and annotation.</title>
        <authorList>
            <consortium name="The Broad Institute Genomics Platform"/>
            <consortium name="The Broad Institute Genome Sequencing Center for Infectious Disease"/>
            <person name="Wu L."/>
            <person name="Ma J."/>
        </authorList>
    </citation>
    <scope>NUCLEOTIDE SEQUENCE [LARGE SCALE GENOMIC DNA]</scope>
    <source>
        <strain evidence="8">JCM 17085</strain>
    </source>
</reference>
<dbReference type="Proteomes" id="UP001500841">
    <property type="component" value="Unassembled WGS sequence"/>
</dbReference>
<protein>
    <recommendedName>
        <fullName evidence="6">NlpC/P60 domain-containing protein</fullName>
    </recommendedName>
</protein>
<sequence>MRFTSIYCIFFLAIVACGHSHEADVIGTDLTPKTYEQEHITHINTGNTTPDELVTFACSLEGTPYLYGSIDPEKGFDCSGFVTYVFNHFGIAVPRTSADFTPVQHPIDLKDAKRGDLILFTGTDSTQKVVGHMGIISSLPGEKLAFIHSTSGKAYGVTETSYYDSYYNTRYVKTIRIFKQNDEDHKY</sequence>
<feature type="chain" id="PRO_5046847558" description="NlpC/P60 domain-containing protein" evidence="5">
    <location>
        <begin position="23"/>
        <end position="187"/>
    </location>
</feature>
<gene>
    <name evidence="7" type="ORF">GCM10022392_17350</name>
</gene>
<proteinExistence type="inferred from homology"/>
<evidence type="ECO:0000256" key="2">
    <source>
        <dbReference type="ARBA" id="ARBA00022670"/>
    </source>
</evidence>
<evidence type="ECO:0000256" key="1">
    <source>
        <dbReference type="ARBA" id="ARBA00007074"/>
    </source>
</evidence>
<feature type="domain" description="NlpC/P60" evidence="6">
    <location>
        <begin position="47"/>
        <end position="178"/>
    </location>
</feature>
<keyword evidence="4" id="KW-0788">Thiol protease</keyword>
<dbReference type="PROSITE" id="PS51935">
    <property type="entry name" value="NLPC_P60"/>
    <property type="match status" value="1"/>
</dbReference>
<accession>A0ABP7WR96</accession>
<feature type="signal peptide" evidence="5">
    <location>
        <begin position="1"/>
        <end position="22"/>
    </location>
</feature>
<evidence type="ECO:0000313" key="7">
    <source>
        <dbReference type="EMBL" id="GAA4094942.1"/>
    </source>
</evidence>
<comment type="caution">
    <text evidence="7">The sequence shown here is derived from an EMBL/GenBank/DDBJ whole genome shotgun (WGS) entry which is preliminary data.</text>
</comment>
<dbReference type="InterPro" id="IPR038765">
    <property type="entry name" value="Papain-like_cys_pep_sf"/>
</dbReference>
<dbReference type="Pfam" id="PF00877">
    <property type="entry name" value="NLPC_P60"/>
    <property type="match status" value="1"/>
</dbReference>
<dbReference type="PANTHER" id="PTHR47053">
    <property type="entry name" value="MUREIN DD-ENDOPEPTIDASE MEPH-RELATED"/>
    <property type="match status" value="1"/>
</dbReference>